<evidence type="ECO:0000256" key="10">
    <source>
        <dbReference type="SAM" id="Phobius"/>
    </source>
</evidence>
<comment type="subcellular location">
    <subcellularLocation>
        <location evidence="3">Cell membrane</location>
    </subcellularLocation>
</comment>
<evidence type="ECO:0000256" key="6">
    <source>
        <dbReference type="ARBA" id="ARBA00022679"/>
    </source>
</evidence>
<dbReference type="SUPFAM" id="SSF55874">
    <property type="entry name" value="ATPase domain of HSP90 chaperone/DNA topoisomerase II/histidine kinase"/>
    <property type="match status" value="1"/>
</dbReference>
<accession>A0A414FWW8</accession>
<dbReference type="SUPFAM" id="SSF47384">
    <property type="entry name" value="Homodimeric domain of signal transducing histidine kinase"/>
    <property type="match status" value="1"/>
</dbReference>
<feature type="transmembrane region" description="Helical" evidence="10">
    <location>
        <begin position="150"/>
        <end position="176"/>
    </location>
</feature>
<dbReference type="Pfam" id="PF02518">
    <property type="entry name" value="HATPase_c"/>
    <property type="match status" value="1"/>
</dbReference>
<dbReference type="GO" id="GO:0005509">
    <property type="term" value="F:calcium ion binding"/>
    <property type="evidence" value="ECO:0007669"/>
    <property type="project" value="UniProtKB-ARBA"/>
</dbReference>
<dbReference type="GO" id="GO:0005886">
    <property type="term" value="C:plasma membrane"/>
    <property type="evidence" value="ECO:0007669"/>
    <property type="project" value="UniProtKB-SubCell"/>
</dbReference>
<organism evidence="12 13">
    <name type="scientific">Collinsella intestinalis</name>
    <dbReference type="NCBI Taxonomy" id="147207"/>
    <lineage>
        <taxon>Bacteria</taxon>
        <taxon>Bacillati</taxon>
        <taxon>Actinomycetota</taxon>
        <taxon>Coriobacteriia</taxon>
        <taxon>Coriobacteriales</taxon>
        <taxon>Coriobacteriaceae</taxon>
        <taxon>Collinsella</taxon>
    </lineage>
</organism>
<dbReference type="GO" id="GO:0000155">
    <property type="term" value="F:phosphorelay sensor kinase activity"/>
    <property type="evidence" value="ECO:0007669"/>
    <property type="project" value="InterPro"/>
</dbReference>
<keyword evidence="9 10" id="KW-0472">Membrane</keyword>
<dbReference type="SMART" id="SM00388">
    <property type="entry name" value="HisKA"/>
    <property type="match status" value="1"/>
</dbReference>
<keyword evidence="8" id="KW-0902">Two-component regulatory system</keyword>
<dbReference type="SMART" id="SM00387">
    <property type="entry name" value="HATPase_c"/>
    <property type="match status" value="1"/>
</dbReference>
<dbReference type="Gene3D" id="1.10.287.130">
    <property type="match status" value="1"/>
</dbReference>
<dbReference type="InterPro" id="IPR036890">
    <property type="entry name" value="HATPase_C_sf"/>
</dbReference>
<evidence type="ECO:0000256" key="4">
    <source>
        <dbReference type="ARBA" id="ARBA00012438"/>
    </source>
</evidence>
<evidence type="ECO:0000256" key="3">
    <source>
        <dbReference type="ARBA" id="ARBA00004236"/>
    </source>
</evidence>
<dbReference type="Gene3D" id="3.30.565.10">
    <property type="entry name" value="Histidine kinase-like ATPase, C-terminal domain"/>
    <property type="match status" value="1"/>
</dbReference>
<dbReference type="PROSITE" id="PS50109">
    <property type="entry name" value="HIS_KIN"/>
    <property type="match status" value="1"/>
</dbReference>
<feature type="domain" description="Histidine kinase" evidence="11">
    <location>
        <begin position="240"/>
        <end position="471"/>
    </location>
</feature>
<keyword evidence="6" id="KW-0808">Transferase</keyword>
<dbReference type="InterPro" id="IPR003594">
    <property type="entry name" value="HATPase_dom"/>
</dbReference>
<evidence type="ECO:0000256" key="9">
    <source>
        <dbReference type="ARBA" id="ARBA00023136"/>
    </source>
</evidence>
<reference evidence="12 13" key="1">
    <citation type="submission" date="2018-08" db="EMBL/GenBank/DDBJ databases">
        <title>A genome reference for cultivated species of the human gut microbiota.</title>
        <authorList>
            <person name="Zou Y."/>
            <person name="Xue W."/>
            <person name="Luo G."/>
        </authorList>
    </citation>
    <scope>NUCLEOTIDE SEQUENCE [LARGE SCALE GENOMIC DNA]</scope>
    <source>
        <strain evidence="12 13">AM30-5LB</strain>
    </source>
</reference>
<dbReference type="PANTHER" id="PTHR43711:SF1">
    <property type="entry name" value="HISTIDINE KINASE 1"/>
    <property type="match status" value="1"/>
</dbReference>
<dbReference type="Proteomes" id="UP000286050">
    <property type="component" value="Unassembled WGS sequence"/>
</dbReference>
<dbReference type="InterPro" id="IPR005467">
    <property type="entry name" value="His_kinase_dom"/>
</dbReference>
<dbReference type="CDD" id="cd00075">
    <property type="entry name" value="HATPase"/>
    <property type="match status" value="1"/>
</dbReference>
<gene>
    <name evidence="12" type="ORF">DW787_04750</name>
</gene>
<evidence type="ECO:0000256" key="7">
    <source>
        <dbReference type="ARBA" id="ARBA00022777"/>
    </source>
</evidence>
<sequence length="475" mass="51809">MSSHQSLSRRVFVTILGMSLTTIIVFALALTLIVQQRLVHATSAELADEARVVAASLNSAPSHLTMLRRLHLENIRVTLVDPEGDVLFDSDTDASKMEDHADRPEIEQAVSTGYGSAERSSTTLGEVMLYQAVRLADGSVVRIAEGEAGYLAILGTLSLPVVLMVVGGAVVAVVVARRESHRIIEPLLEVDLDHPRRNVQNAYSEMEPMLERIESQRQELKRQMRVLADNDRMRREFTANITHELKTPLTTVSGYAELIANGLVTDEADLRDFGRRIYSEAGRLTSLVNDILTLSNLDEAERSEGDSAAAALGAREPIDLPLMLDGIVQRLEQVASRSEIDLDLDCAPAMVTGVPRLVDELAYNLTSNAIRYNHPGGSVTLSCGVEATPDCDCPTPFIRVADTGIGIAPEEQEKVFERFYRVDKSRSKARGGTGLGLAIVKHAASYHGARIELESELGCGTTITVRFPAQEQIEA</sequence>
<evidence type="ECO:0000259" key="11">
    <source>
        <dbReference type="PROSITE" id="PS50109"/>
    </source>
</evidence>
<evidence type="ECO:0000256" key="8">
    <source>
        <dbReference type="ARBA" id="ARBA00023012"/>
    </source>
</evidence>
<dbReference type="EC" id="2.7.13.3" evidence="4"/>
<dbReference type="InterPro" id="IPR004358">
    <property type="entry name" value="Sig_transdc_His_kin-like_C"/>
</dbReference>
<dbReference type="Pfam" id="PF00512">
    <property type="entry name" value="HisKA"/>
    <property type="match status" value="1"/>
</dbReference>
<dbReference type="InterPro" id="IPR036097">
    <property type="entry name" value="HisK_dim/P_sf"/>
</dbReference>
<evidence type="ECO:0000313" key="13">
    <source>
        <dbReference type="Proteomes" id="UP000286050"/>
    </source>
</evidence>
<dbReference type="EMBL" id="QSJI01000003">
    <property type="protein sequence ID" value="RHD55996.1"/>
    <property type="molecule type" value="Genomic_DNA"/>
</dbReference>
<comment type="caution">
    <text evidence="12">The sequence shown here is derived from an EMBL/GenBank/DDBJ whole genome shotgun (WGS) entry which is preliminary data.</text>
</comment>
<name>A0A414FWW8_9ACTN</name>
<keyword evidence="7 12" id="KW-0418">Kinase</keyword>
<dbReference type="FunFam" id="1.10.287.130:FF:000001">
    <property type="entry name" value="Two-component sensor histidine kinase"/>
    <property type="match status" value="1"/>
</dbReference>
<keyword evidence="5" id="KW-0597">Phosphoprotein</keyword>
<dbReference type="InterPro" id="IPR050736">
    <property type="entry name" value="Sensor_HK_Regulatory"/>
</dbReference>
<keyword evidence="10" id="KW-0812">Transmembrane</keyword>
<dbReference type="AlphaFoldDB" id="A0A414FWW8"/>
<comment type="cofactor">
    <cofactor evidence="2">
        <name>a divalent metal cation</name>
        <dbReference type="ChEBI" id="CHEBI:60240"/>
    </cofactor>
</comment>
<keyword evidence="10" id="KW-1133">Transmembrane helix</keyword>
<protein>
    <recommendedName>
        <fullName evidence="4">histidine kinase</fullName>
        <ecNumber evidence="4">2.7.13.3</ecNumber>
    </recommendedName>
</protein>
<feature type="transmembrane region" description="Helical" evidence="10">
    <location>
        <begin position="12"/>
        <end position="34"/>
    </location>
</feature>
<proteinExistence type="predicted"/>
<dbReference type="PANTHER" id="PTHR43711">
    <property type="entry name" value="TWO-COMPONENT HISTIDINE KINASE"/>
    <property type="match status" value="1"/>
</dbReference>
<dbReference type="FunFam" id="3.30.565.10:FF:000006">
    <property type="entry name" value="Sensor histidine kinase WalK"/>
    <property type="match status" value="1"/>
</dbReference>
<evidence type="ECO:0000313" key="12">
    <source>
        <dbReference type="EMBL" id="RHD55996.1"/>
    </source>
</evidence>
<comment type="catalytic activity">
    <reaction evidence="1">
        <text>ATP + protein L-histidine = ADP + protein N-phospho-L-histidine.</text>
        <dbReference type="EC" id="2.7.13.3"/>
    </reaction>
</comment>
<dbReference type="InterPro" id="IPR003661">
    <property type="entry name" value="HisK_dim/P_dom"/>
</dbReference>
<evidence type="ECO:0000256" key="2">
    <source>
        <dbReference type="ARBA" id="ARBA00001968"/>
    </source>
</evidence>
<dbReference type="CDD" id="cd00082">
    <property type="entry name" value="HisKA"/>
    <property type="match status" value="1"/>
</dbReference>
<evidence type="ECO:0000256" key="5">
    <source>
        <dbReference type="ARBA" id="ARBA00022553"/>
    </source>
</evidence>
<dbReference type="PRINTS" id="PR00344">
    <property type="entry name" value="BCTRLSENSOR"/>
</dbReference>
<evidence type="ECO:0000256" key="1">
    <source>
        <dbReference type="ARBA" id="ARBA00000085"/>
    </source>
</evidence>